<name>A0ABV5AV55_9BACL</name>
<sequence>MKIISWSLVLVVIVFPLFFKNNLRVLEQERTQEKIVLYDGAVRTAVQDAAFALQMNEDQDLGSGYASFKRIRANKELAVEAFYETLFNNVGIRDDETAQGVLKTYIPLIAVVDYDGLWVYTNETFRNGRGENVNKQVWKSKKPFAYADEQGNSLSFTLDDYVYAYDAETKTWFEGTRADVAVLTGHSIALLDDPELFEQVRRTTIISVLQDNLAYYINSYNEYVQKLGITYTFTLPRVEQEEWNNTINDIGVISFIQGMPVGMNRYNSYALGGSRLIKNTEIFGYVEDGIKVYYRASDNHAGEIIEKFTSEKEAALAGYFPGSAINVH</sequence>
<comment type="caution">
    <text evidence="1">The sequence shown here is derived from an EMBL/GenBank/DDBJ whole genome shotgun (WGS) entry which is preliminary data.</text>
</comment>
<dbReference type="RefSeq" id="WP_375356208.1">
    <property type="nucleotide sequence ID" value="NZ_JBHHMI010000012.1"/>
</dbReference>
<keyword evidence="2" id="KW-1185">Reference proteome</keyword>
<organism evidence="1 2">
    <name type="scientific">Paenibacillus enshidis</name>
    <dbReference type="NCBI Taxonomy" id="1458439"/>
    <lineage>
        <taxon>Bacteria</taxon>
        <taxon>Bacillati</taxon>
        <taxon>Bacillota</taxon>
        <taxon>Bacilli</taxon>
        <taxon>Bacillales</taxon>
        <taxon>Paenibacillaceae</taxon>
        <taxon>Paenibacillus</taxon>
    </lineage>
</organism>
<gene>
    <name evidence="1" type="ORF">ACE41H_15120</name>
</gene>
<evidence type="ECO:0000313" key="1">
    <source>
        <dbReference type="EMBL" id="MFB5268097.1"/>
    </source>
</evidence>
<evidence type="ECO:0000313" key="2">
    <source>
        <dbReference type="Proteomes" id="UP001580346"/>
    </source>
</evidence>
<reference evidence="1 2" key="1">
    <citation type="submission" date="2024-09" db="EMBL/GenBank/DDBJ databases">
        <title>Paenibacillus zeirhizospherea sp. nov., isolated from surface of the maize (Zea mays) roots in a horticulture field, Hungary.</title>
        <authorList>
            <person name="Marton D."/>
            <person name="Farkas M."/>
            <person name="Bedics A."/>
            <person name="Toth E."/>
            <person name="Tancsics A."/>
            <person name="Boka K."/>
            <person name="Maroti G."/>
            <person name="Kriszt B."/>
            <person name="Cserhati M."/>
        </authorList>
    </citation>
    <scope>NUCLEOTIDE SEQUENCE [LARGE SCALE GENOMIC DNA]</scope>
    <source>
        <strain evidence="1 2">KCTC 33519</strain>
    </source>
</reference>
<protein>
    <recommendedName>
        <fullName evidence="3">F0F1-type ATP synthase</fullName>
    </recommendedName>
</protein>
<evidence type="ECO:0008006" key="3">
    <source>
        <dbReference type="Google" id="ProtNLM"/>
    </source>
</evidence>
<dbReference type="Proteomes" id="UP001580346">
    <property type="component" value="Unassembled WGS sequence"/>
</dbReference>
<proteinExistence type="predicted"/>
<accession>A0ABV5AV55</accession>
<dbReference type="EMBL" id="JBHHMI010000012">
    <property type="protein sequence ID" value="MFB5268097.1"/>
    <property type="molecule type" value="Genomic_DNA"/>
</dbReference>